<dbReference type="PROSITE" id="PS50977">
    <property type="entry name" value="HTH_TETR_2"/>
    <property type="match status" value="1"/>
</dbReference>
<evidence type="ECO:0000256" key="2">
    <source>
        <dbReference type="ARBA" id="ARBA00023125"/>
    </source>
</evidence>
<protein>
    <submittedName>
        <fullName evidence="6">TetR family transcriptional regulator</fullName>
    </submittedName>
</protein>
<dbReference type="EMBL" id="AVBG01000003">
    <property type="protein sequence ID" value="KGP92294.1"/>
    <property type="molecule type" value="Genomic_DNA"/>
</dbReference>
<dbReference type="Gene3D" id="1.10.357.10">
    <property type="entry name" value="Tetracycline Repressor, domain 2"/>
    <property type="match status" value="1"/>
</dbReference>
<organism evidence="6 7">
    <name type="scientific">Pontibacillus chungwhensis BH030062</name>
    <dbReference type="NCBI Taxonomy" id="1385513"/>
    <lineage>
        <taxon>Bacteria</taxon>
        <taxon>Bacillati</taxon>
        <taxon>Bacillota</taxon>
        <taxon>Bacilli</taxon>
        <taxon>Bacillales</taxon>
        <taxon>Bacillaceae</taxon>
        <taxon>Pontibacillus</taxon>
    </lineage>
</organism>
<dbReference type="Proteomes" id="UP000030153">
    <property type="component" value="Unassembled WGS sequence"/>
</dbReference>
<accession>A0A0A2UWJ4</accession>
<dbReference type="SUPFAM" id="SSF46689">
    <property type="entry name" value="Homeodomain-like"/>
    <property type="match status" value="1"/>
</dbReference>
<reference evidence="6 7" key="1">
    <citation type="submission" date="2013-08" db="EMBL/GenBank/DDBJ databases">
        <title>Genome of Pontibacillus chungwhensis.</title>
        <authorList>
            <person name="Wang Q."/>
            <person name="Wang G."/>
        </authorList>
    </citation>
    <scope>NUCLEOTIDE SEQUENCE [LARGE SCALE GENOMIC DNA]</scope>
    <source>
        <strain evidence="6 7">BH030062</strain>
    </source>
</reference>
<evidence type="ECO:0000256" key="4">
    <source>
        <dbReference type="PROSITE-ProRule" id="PRU00335"/>
    </source>
</evidence>
<evidence type="ECO:0000313" key="7">
    <source>
        <dbReference type="Proteomes" id="UP000030153"/>
    </source>
</evidence>
<dbReference type="AlphaFoldDB" id="A0A0A2UWJ4"/>
<dbReference type="OrthoDB" id="9812484at2"/>
<dbReference type="PANTHER" id="PTHR47506">
    <property type="entry name" value="TRANSCRIPTIONAL REGULATORY PROTEIN"/>
    <property type="match status" value="1"/>
</dbReference>
<evidence type="ECO:0000256" key="1">
    <source>
        <dbReference type="ARBA" id="ARBA00023015"/>
    </source>
</evidence>
<proteinExistence type="predicted"/>
<evidence type="ECO:0000256" key="3">
    <source>
        <dbReference type="ARBA" id="ARBA00023163"/>
    </source>
</evidence>
<sequence>MPKATFYNLKEEKREKLIEAAKEEFSRVSLYEASISNILKKACIPRGSFYQYFDDKEDAFFYLLNEHAKDQHENFLQRLKDHEGNIFKAMADLFHSALKHSQEEGQNNYLRNVLLNKNYKIEKEVTRYIRKGSDDSRFTQVSELVDMEGLNIKNTEQLYHVFEIVIAITFHNLVQCLSNDYTIDEAMSKYKKEMNIIQTGLH</sequence>
<evidence type="ECO:0000313" key="6">
    <source>
        <dbReference type="EMBL" id="KGP92294.1"/>
    </source>
</evidence>
<keyword evidence="2 4" id="KW-0238">DNA-binding</keyword>
<feature type="domain" description="HTH tetR-type" evidence="5">
    <location>
        <begin position="11"/>
        <end position="71"/>
    </location>
</feature>
<dbReference type="InterPro" id="IPR009057">
    <property type="entry name" value="Homeodomain-like_sf"/>
</dbReference>
<dbReference type="RefSeq" id="WP_036781496.1">
    <property type="nucleotide sequence ID" value="NZ_AVBG01000003.1"/>
</dbReference>
<keyword evidence="7" id="KW-1185">Reference proteome</keyword>
<feature type="DNA-binding region" description="H-T-H motif" evidence="4">
    <location>
        <begin position="34"/>
        <end position="53"/>
    </location>
</feature>
<evidence type="ECO:0000259" key="5">
    <source>
        <dbReference type="PROSITE" id="PS50977"/>
    </source>
</evidence>
<keyword evidence="1" id="KW-0805">Transcription regulation</keyword>
<comment type="caution">
    <text evidence="6">The sequence shown here is derived from an EMBL/GenBank/DDBJ whole genome shotgun (WGS) entry which is preliminary data.</text>
</comment>
<keyword evidence="3" id="KW-0804">Transcription</keyword>
<dbReference type="PANTHER" id="PTHR47506:SF1">
    <property type="entry name" value="HTH-TYPE TRANSCRIPTIONAL REGULATOR YJDC"/>
    <property type="match status" value="1"/>
</dbReference>
<dbReference type="InterPro" id="IPR001647">
    <property type="entry name" value="HTH_TetR"/>
</dbReference>
<dbReference type="Pfam" id="PF00440">
    <property type="entry name" value="TetR_N"/>
    <property type="match status" value="1"/>
</dbReference>
<name>A0A0A2UWJ4_9BACI</name>
<dbReference type="eggNOG" id="COG1309">
    <property type="taxonomic scope" value="Bacteria"/>
</dbReference>
<dbReference type="STRING" id="1385513.N780_01735"/>
<dbReference type="Pfam" id="PF17924">
    <property type="entry name" value="TetR_C_19"/>
    <property type="match status" value="1"/>
</dbReference>
<dbReference type="GO" id="GO:0003677">
    <property type="term" value="F:DNA binding"/>
    <property type="evidence" value="ECO:0007669"/>
    <property type="project" value="UniProtKB-UniRule"/>
</dbReference>
<gene>
    <name evidence="6" type="ORF">N780_01735</name>
</gene>